<name>A0AAD7HA21_9AGAR</name>
<dbReference type="AlphaFoldDB" id="A0AAD7HA21"/>
<feature type="region of interest" description="Disordered" evidence="1">
    <location>
        <begin position="196"/>
        <end position="256"/>
    </location>
</feature>
<keyword evidence="3" id="KW-1185">Reference proteome</keyword>
<gene>
    <name evidence="2" type="ORF">DFH07DRAFT_974126</name>
</gene>
<feature type="compositionally biased region" description="Low complexity" evidence="1">
    <location>
        <begin position="242"/>
        <end position="256"/>
    </location>
</feature>
<sequence length="330" mass="35927">MPWQQLKDVDGRYDVCFSDRLMLASADFSHISFTPSDPSIGHEERKVSQDAFVPQPASLFSLSAYAAYAVAHPQLARIRVSPCVCGSWYRPSRTSSSARPHAESPAAFSSRRRRTCQIQHGLGAPEARNSSTTCRASRVRAIQQAIILSEQPRKTPNFEEVRPALLPSFCPLAPGAGVESPLAQTFRVYDAAATETSAPRIDNTPHRPSAPEPPPPSGSHPAVLSTAVAFPHVNAASDPSGASSPRRTRTTNANPRSVLRVRLRLARTAALVREVVGVSLGHSKYDLGFRDRGFLSCQAFVSNGGNSCTHFVFDPATEAIRKTWKRKWDG</sequence>
<dbReference type="EMBL" id="JARJLG010000344">
    <property type="protein sequence ID" value="KAJ7715663.1"/>
    <property type="molecule type" value="Genomic_DNA"/>
</dbReference>
<dbReference type="Proteomes" id="UP001215280">
    <property type="component" value="Unassembled WGS sequence"/>
</dbReference>
<feature type="compositionally biased region" description="Pro residues" evidence="1">
    <location>
        <begin position="208"/>
        <end position="218"/>
    </location>
</feature>
<comment type="caution">
    <text evidence="2">The sequence shown here is derived from an EMBL/GenBank/DDBJ whole genome shotgun (WGS) entry which is preliminary data.</text>
</comment>
<reference evidence="2" key="1">
    <citation type="submission" date="2023-03" db="EMBL/GenBank/DDBJ databases">
        <title>Massive genome expansion in bonnet fungi (Mycena s.s.) driven by repeated elements and novel gene families across ecological guilds.</title>
        <authorList>
            <consortium name="Lawrence Berkeley National Laboratory"/>
            <person name="Harder C.B."/>
            <person name="Miyauchi S."/>
            <person name="Viragh M."/>
            <person name="Kuo A."/>
            <person name="Thoen E."/>
            <person name="Andreopoulos B."/>
            <person name="Lu D."/>
            <person name="Skrede I."/>
            <person name="Drula E."/>
            <person name="Henrissat B."/>
            <person name="Morin E."/>
            <person name="Kohler A."/>
            <person name="Barry K."/>
            <person name="LaButti K."/>
            <person name="Morin E."/>
            <person name="Salamov A."/>
            <person name="Lipzen A."/>
            <person name="Mereny Z."/>
            <person name="Hegedus B."/>
            <person name="Baldrian P."/>
            <person name="Stursova M."/>
            <person name="Weitz H."/>
            <person name="Taylor A."/>
            <person name="Grigoriev I.V."/>
            <person name="Nagy L.G."/>
            <person name="Martin F."/>
            <person name="Kauserud H."/>
        </authorList>
    </citation>
    <scope>NUCLEOTIDE SEQUENCE</scope>
    <source>
        <strain evidence="2">CBHHK188m</strain>
    </source>
</reference>
<proteinExistence type="predicted"/>
<accession>A0AAD7HA21</accession>
<evidence type="ECO:0000313" key="3">
    <source>
        <dbReference type="Proteomes" id="UP001215280"/>
    </source>
</evidence>
<protein>
    <submittedName>
        <fullName evidence="2">Uncharacterized protein</fullName>
    </submittedName>
</protein>
<evidence type="ECO:0000256" key="1">
    <source>
        <dbReference type="SAM" id="MobiDB-lite"/>
    </source>
</evidence>
<feature type="region of interest" description="Disordered" evidence="1">
    <location>
        <begin position="90"/>
        <end position="114"/>
    </location>
</feature>
<organism evidence="2 3">
    <name type="scientific">Mycena maculata</name>
    <dbReference type="NCBI Taxonomy" id="230809"/>
    <lineage>
        <taxon>Eukaryota</taxon>
        <taxon>Fungi</taxon>
        <taxon>Dikarya</taxon>
        <taxon>Basidiomycota</taxon>
        <taxon>Agaricomycotina</taxon>
        <taxon>Agaricomycetes</taxon>
        <taxon>Agaricomycetidae</taxon>
        <taxon>Agaricales</taxon>
        <taxon>Marasmiineae</taxon>
        <taxon>Mycenaceae</taxon>
        <taxon>Mycena</taxon>
    </lineage>
</organism>
<evidence type="ECO:0000313" key="2">
    <source>
        <dbReference type="EMBL" id="KAJ7715663.1"/>
    </source>
</evidence>